<dbReference type="AlphaFoldDB" id="A0A0G1GVD3"/>
<dbReference type="Pfam" id="PF08308">
    <property type="entry name" value="PEGA"/>
    <property type="match status" value="1"/>
</dbReference>
<dbReference type="Gene3D" id="2.120.10.30">
    <property type="entry name" value="TolB, C-terminal domain"/>
    <property type="match status" value="1"/>
</dbReference>
<evidence type="ECO:0000259" key="1">
    <source>
        <dbReference type="Pfam" id="PF08308"/>
    </source>
</evidence>
<name>A0A0G1GVD3_9BACT</name>
<evidence type="ECO:0000313" key="2">
    <source>
        <dbReference type="EMBL" id="KKT39076.1"/>
    </source>
</evidence>
<dbReference type="SUPFAM" id="SSF82171">
    <property type="entry name" value="DPP6 N-terminal domain-like"/>
    <property type="match status" value="1"/>
</dbReference>
<dbReference type="EMBL" id="LCHQ01000008">
    <property type="protein sequence ID" value="KKT39076.1"/>
    <property type="molecule type" value="Genomic_DNA"/>
</dbReference>
<protein>
    <recommendedName>
        <fullName evidence="1">PEGA domain-containing protein</fullName>
    </recommendedName>
</protein>
<comment type="caution">
    <text evidence="2">The sequence shown here is derived from an EMBL/GenBank/DDBJ whole genome shotgun (WGS) entry which is preliminary data.</text>
</comment>
<dbReference type="InterPro" id="IPR011042">
    <property type="entry name" value="6-blade_b-propeller_TolB-like"/>
</dbReference>
<reference evidence="2 3" key="1">
    <citation type="journal article" date="2015" name="Nature">
        <title>rRNA introns, odd ribosomes, and small enigmatic genomes across a large radiation of phyla.</title>
        <authorList>
            <person name="Brown C.T."/>
            <person name="Hug L.A."/>
            <person name="Thomas B.C."/>
            <person name="Sharon I."/>
            <person name="Castelle C.J."/>
            <person name="Singh A."/>
            <person name="Wilkins M.J."/>
            <person name="Williams K.H."/>
            <person name="Banfield J.F."/>
        </authorList>
    </citation>
    <scope>NUCLEOTIDE SEQUENCE [LARGE SCALE GENOMIC DNA]</scope>
</reference>
<sequence length="434" mass="48595">MNPKTKRLVINLLIVLVLVIGTAVAIQFAKGYRPNIQDRAIQGTGLLSLTSYPKDSRVIINDRLTTVTDDKLYLTPGNYTIKIEKDGFHPWTKSVPVRSELVSSVDTRLFPIIPATSPITFYQADNASVNPEGTKIAYVLSHTPVSADSGLYVYSLTGNLLGSQNLQITDSERDYSKALLIWSPDSSQILAVFFETTKTSERIISSHLLSTRSMNQSRNFTDVTYRLPLIISEWQNQLAKINQSSLTLYPKFMTDIFIQKAVNVYFSPDKERVFYSPLEDISLPENTVGKTLPNINSTPETRNLTKDAYYVYDLKEGTNYQFRLSQDTTESAKVIITASDSTPSASLPLIKQLKAQTESRYTTNTSWYGSRQLITTSNEGVQITDYDAINPVTVTNAQISSNFIVPSPDASKLILLTNINQRIDTFNLMSFDLK</sequence>
<gene>
    <name evidence="2" type="ORF">UW26_C0008G0018</name>
</gene>
<accession>A0A0G1GVD3</accession>
<proteinExistence type="predicted"/>
<dbReference type="InterPro" id="IPR013229">
    <property type="entry name" value="PEGA"/>
</dbReference>
<evidence type="ECO:0000313" key="3">
    <source>
        <dbReference type="Proteomes" id="UP000034097"/>
    </source>
</evidence>
<organism evidence="2 3">
    <name type="scientific">Candidatus Collierbacteria bacterium GW2011_GWF1_44_12</name>
    <dbReference type="NCBI Taxonomy" id="1618402"/>
    <lineage>
        <taxon>Bacteria</taxon>
        <taxon>Candidatus Collieribacteriota</taxon>
    </lineage>
</organism>
<dbReference type="Proteomes" id="UP000034097">
    <property type="component" value="Unassembled WGS sequence"/>
</dbReference>
<feature type="domain" description="PEGA" evidence="1">
    <location>
        <begin position="45"/>
        <end position="109"/>
    </location>
</feature>